<proteinExistence type="predicted"/>
<keyword evidence="3" id="KW-1185">Reference proteome</keyword>
<protein>
    <recommendedName>
        <fullName evidence="4">Lipoprotein</fullName>
    </recommendedName>
</protein>
<dbReference type="OrthoDB" id="5918968at2"/>
<name>A0A178KL78_9GAMM</name>
<keyword evidence="1" id="KW-0732">Signal</keyword>
<evidence type="ECO:0000313" key="3">
    <source>
        <dbReference type="Proteomes" id="UP000078503"/>
    </source>
</evidence>
<sequence length="141" mass="16146">MKLKLIIMSVLAILLSACNSTSISTSQNTKTFSNKKAYTYEPVKISNPQEATISDYVYFAANQADSKDYKKFALVREYTKHSSGKFFPNKITMFMFDKEDDFKELARYEKPYRKLKLLGVFDTEEYKNARFVPIGSLSGVA</sequence>
<evidence type="ECO:0008006" key="4">
    <source>
        <dbReference type="Google" id="ProtNLM"/>
    </source>
</evidence>
<dbReference type="Proteomes" id="UP000078503">
    <property type="component" value="Unassembled WGS sequence"/>
</dbReference>
<evidence type="ECO:0000256" key="1">
    <source>
        <dbReference type="SAM" id="SignalP"/>
    </source>
</evidence>
<accession>A0A178KL78</accession>
<feature type="chain" id="PRO_5008090464" description="Lipoprotein" evidence="1">
    <location>
        <begin position="23"/>
        <end position="141"/>
    </location>
</feature>
<feature type="signal peptide" evidence="1">
    <location>
        <begin position="1"/>
        <end position="22"/>
    </location>
</feature>
<dbReference type="RefSeq" id="WP_068327826.1">
    <property type="nucleotide sequence ID" value="NZ_LVHF01000012.1"/>
</dbReference>
<dbReference type="EMBL" id="LVHF01000012">
    <property type="protein sequence ID" value="OAN18017.1"/>
    <property type="molecule type" value="Genomic_DNA"/>
</dbReference>
<reference evidence="2 3" key="1">
    <citation type="submission" date="2016-03" db="EMBL/GenBank/DDBJ databases">
        <title>Photobacterium proteolyticum sp. nov. a protease producing bacterium isolated from ocean sediments of Laizhou Bay.</title>
        <authorList>
            <person name="Li Y."/>
        </authorList>
    </citation>
    <scope>NUCLEOTIDE SEQUENCE [LARGE SCALE GENOMIC DNA]</scope>
    <source>
        <strain evidence="2 3">R-40508</strain>
    </source>
</reference>
<organism evidence="2 3">
    <name type="scientific">Photobacterium jeanii</name>
    <dbReference type="NCBI Taxonomy" id="858640"/>
    <lineage>
        <taxon>Bacteria</taxon>
        <taxon>Pseudomonadati</taxon>
        <taxon>Pseudomonadota</taxon>
        <taxon>Gammaproteobacteria</taxon>
        <taxon>Vibrionales</taxon>
        <taxon>Vibrionaceae</taxon>
        <taxon>Photobacterium</taxon>
    </lineage>
</organism>
<evidence type="ECO:0000313" key="2">
    <source>
        <dbReference type="EMBL" id="OAN18017.1"/>
    </source>
</evidence>
<dbReference type="STRING" id="858640.A3K86_03600"/>
<dbReference type="PROSITE" id="PS51257">
    <property type="entry name" value="PROKAR_LIPOPROTEIN"/>
    <property type="match status" value="1"/>
</dbReference>
<gene>
    <name evidence="2" type="ORF">A3K86_03600</name>
</gene>
<comment type="caution">
    <text evidence="2">The sequence shown here is derived from an EMBL/GenBank/DDBJ whole genome shotgun (WGS) entry which is preliminary data.</text>
</comment>
<dbReference type="AlphaFoldDB" id="A0A178KL78"/>